<dbReference type="InterPro" id="IPR031475">
    <property type="entry name" value="NBD_C"/>
</dbReference>
<dbReference type="InterPro" id="IPR010737">
    <property type="entry name" value="4-carb_acid_sugar_kinase_N"/>
</dbReference>
<keyword evidence="5" id="KW-0067">ATP-binding</keyword>
<keyword evidence="6" id="KW-0119">Carbohydrate metabolism</keyword>
<feature type="domain" description="Four-carbon acid sugar kinase nucleotide binding" evidence="14">
    <location>
        <begin position="258"/>
        <end position="413"/>
    </location>
</feature>
<dbReference type="NCBIfam" id="NF043035">
    <property type="entry name" value="OxoTetrKin"/>
    <property type="match status" value="1"/>
</dbReference>
<evidence type="ECO:0000259" key="13">
    <source>
        <dbReference type="Pfam" id="PF07005"/>
    </source>
</evidence>
<comment type="catalytic activity">
    <reaction evidence="7">
        <text>3-dehydro-L-erythronate + ATP = 3-dehydro-4-O-phospho-L-erythronate + ADP + H(+)</text>
        <dbReference type="Rhea" id="RHEA:52552"/>
        <dbReference type="ChEBI" id="CHEBI:15378"/>
        <dbReference type="ChEBI" id="CHEBI:30616"/>
        <dbReference type="ChEBI" id="CHEBI:136592"/>
        <dbReference type="ChEBI" id="CHEBI:136670"/>
        <dbReference type="ChEBI" id="CHEBI:456216"/>
        <dbReference type="EC" id="2.7.1.217"/>
    </reaction>
</comment>
<keyword evidence="16" id="KW-1185">Reference proteome</keyword>
<evidence type="ECO:0000259" key="14">
    <source>
        <dbReference type="Pfam" id="PF17042"/>
    </source>
</evidence>
<dbReference type="GO" id="GO:0005524">
    <property type="term" value="F:ATP binding"/>
    <property type="evidence" value="ECO:0007669"/>
    <property type="project" value="UniProtKB-KW"/>
</dbReference>
<evidence type="ECO:0000256" key="4">
    <source>
        <dbReference type="ARBA" id="ARBA00022777"/>
    </source>
</evidence>
<keyword evidence="3" id="KW-0547">Nucleotide-binding</keyword>
<evidence type="ECO:0000313" key="16">
    <source>
        <dbReference type="Proteomes" id="UP000678281"/>
    </source>
</evidence>
<comment type="catalytic activity">
    <reaction evidence="8">
        <text>3-dehydro-D-erythronate + ATP = 3-dehydro-4-O-phospho-D-erythronate + ADP + H(+)</text>
        <dbReference type="Rhea" id="RHEA:52556"/>
        <dbReference type="ChEBI" id="CHEBI:15378"/>
        <dbReference type="ChEBI" id="CHEBI:30616"/>
        <dbReference type="ChEBI" id="CHEBI:57958"/>
        <dbReference type="ChEBI" id="CHEBI:136593"/>
        <dbReference type="ChEBI" id="CHEBI:456216"/>
        <dbReference type="EC" id="2.7.1.217"/>
    </reaction>
</comment>
<evidence type="ECO:0000256" key="11">
    <source>
        <dbReference type="ARBA" id="ARBA00039461"/>
    </source>
</evidence>
<dbReference type="Pfam" id="PF07005">
    <property type="entry name" value="SBD_N"/>
    <property type="match status" value="1"/>
</dbReference>
<evidence type="ECO:0000256" key="5">
    <source>
        <dbReference type="ARBA" id="ARBA00022840"/>
    </source>
</evidence>
<evidence type="ECO:0000256" key="7">
    <source>
        <dbReference type="ARBA" id="ARBA00035898"/>
    </source>
</evidence>
<sequence>MRLGVIADDFTGASDIANVIARTSGDGRALRVAQYFALPQQPADDAVDVGVVSLKFRSLPAQEAVAQALSALKWLQAQGASQIIYKYCSTFDSTPAGNIGPVGEALAAALQVKGVVACPAFPQTGRTVYQGHLFVQGKLLHESGLENHPLNPMTDAYLPRWLAQQTQSPVGLIDRSKIVAGAAAVAAALGQAAAEGQVLVIADAIDDGDLEVLAQAVADAPLVTGGSAIAAGLARAHIRAGGGKPSGTLGVGIQGPAVVLAGSCSRATREQVAQFSADHPALLVEAAALMGGRITPEDALAFVKAQGDRTPIIYSSVAPDLLKQVQTQFGGAVLAERLDRFFADTARLVVANGVRRLVVAGGETSGAVASSLVLTDVEIGPEIAPGVPVLVAQGETPLALALKSGNFGTADFFARALDLMAHPE</sequence>
<protein>
    <recommendedName>
        <fullName evidence="11">3-oxo-tetronate kinase</fullName>
        <ecNumber evidence="10">2.7.1.217</ecNumber>
    </recommendedName>
    <alternativeName>
        <fullName evidence="12">3-dehydrotetronate 4-kinase</fullName>
    </alternativeName>
</protein>
<evidence type="ECO:0000313" key="15">
    <source>
        <dbReference type="EMBL" id="MBS3847572.1"/>
    </source>
</evidence>
<proteinExistence type="inferred from homology"/>
<comment type="function">
    <text evidence="9">Catalyzes the ATP-dependent phosphorylation of 3-oxo-tetronate to 3-oxo-tetronate 4-phosphate.</text>
</comment>
<name>A0A942E8N2_9HYPH</name>
<dbReference type="GO" id="GO:0016301">
    <property type="term" value="F:kinase activity"/>
    <property type="evidence" value="ECO:0007669"/>
    <property type="project" value="UniProtKB-KW"/>
</dbReference>
<evidence type="ECO:0000256" key="3">
    <source>
        <dbReference type="ARBA" id="ARBA00022741"/>
    </source>
</evidence>
<evidence type="ECO:0000256" key="12">
    <source>
        <dbReference type="ARBA" id="ARBA00041377"/>
    </source>
</evidence>
<evidence type="ECO:0000256" key="10">
    <source>
        <dbReference type="ARBA" id="ARBA00039095"/>
    </source>
</evidence>
<dbReference type="EC" id="2.7.1.217" evidence="10"/>
<accession>A0A942E8N2</accession>
<dbReference type="SUPFAM" id="SSF142764">
    <property type="entry name" value="YgbK-like"/>
    <property type="match status" value="1"/>
</dbReference>
<evidence type="ECO:0000256" key="8">
    <source>
        <dbReference type="ARBA" id="ARBA00036346"/>
    </source>
</evidence>
<comment type="similarity">
    <text evidence="1">Belongs to the four-carbon acid sugar kinase family.</text>
</comment>
<dbReference type="Pfam" id="PF17042">
    <property type="entry name" value="NBD_C"/>
    <property type="match status" value="1"/>
</dbReference>
<dbReference type="Proteomes" id="UP000678281">
    <property type="component" value="Unassembled WGS sequence"/>
</dbReference>
<reference evidence="15" key="1">
    <citation type="submission" date="2021-04" db="EMBL/GenBank/DDBJ databases">
        <title>Devosia litorisediminis sp. nov., isolated from a sand dune.</title>
        <authorList>
            <person name="Park S."/>
            <person name="Yoon J.-H."/>
        </authorList>
    </citation>
    <scope>NUCLEOTIDE SEQUENCE</scope>
    <source>
        <strain evidence="15">BSSL-BM10</strain>
    </source>
</reference>
<evidence type="ECO:0000256" key="6">
    <source>
        <dbReference type="ARBA" id="ARBA00023277"/>
    </source>
</evidence>
<dbReference type="InterPro" id="IPR042213">
    <property type="entry name" value="NBD_C_sf"/>
</dbReference>
<dbReference type="EMBL" id="JAGXTP010000001">
    <property type="protein sequence ID" value="MBS3847572.1"/>
    <property type="molecule type" value="Genomic_DNA"/>
</dbReference>
<comment type="caution">
    <text evidence="15">The sequence shown here is derived from an EMBL/GenBank/DDBJ whole genome shotgun (WGS) entry which is preliminary data.</text>
</comment>
<keyword evidence="2" id="KW-0808">Transferase</keyword>
<dbReference type="InterPro" id="IPR050007">
    <property type="entry name" value="OtnK"/>
</dbReference>
<evidence type="ECO:0000256" key="1">
    <source>
        <dbReference type="ARBA" id="ARBA00005715"/>
    </source>
</evidence>
<gene>
    <name evidence="15" type="ORF">KD146_02565</name>
</gene>
<evidence type="ECO:0000256" key="2">
    <source>
        <dbReference type="ARBA" id="ARBA00022679"/>
    </source>
</evidence>
<dbReference type="RefSeq" id="WP_212657184.1">
    <property type="nucleotide sequence ID" value="NZ_JAGXTP010000001.1"/>
</dbReference>
<evidence type="ECO:0000256" key="9">
    <source>
        <dbReference type="ARBA" id="ARBA00037335"/>
    </source>
</evidence>
<dbReference type="Gene3D" id="3.40.980.20">
    <property type="entry name" value="Four-carbon acid sugar kinase, nucleotide binding domain"/>
    <property type="match status" value="1"/>
</dbReference>
<keyword evidence="4 15" id="KW-0418">Kinase</keyword>
<feature type="domain" description="Four-carbon acid sugar kinase N-terminal" evidence="13">
    <location>
        <begin position="3"/>
        <end position="233"/>
    </location>
</feature>
<dbReference type="InterPro" id="IPR037051">
    <property type="entry name" value="4-carb_acid_sugar_kinase_N_sf"/>
</dbReference>
<organism evidence="15 16">
    <name type="scientific">Devosia litorisediminis</name>
    <dbReference type="NCBI Taxonomy" id="2829817"/>
    <lineage>
        <taxon>Bacteria</taxon>
        <taxon>Pseudomonadati</taxon>
        <taxon>Pseudomonadota</taxon>
        <taxon>Alphaproteobacteria</taxon>
        <taxon>Hyphomicrobiales</taxon>
        <taxon>Devosiaceae</taxon>
        <taxon>Devosia</taxon>
    </lineage>
</organism>
<dbReference type="Gene3D" id="3.40.50.10840">
    <property type="entry name" value="Putative sugar-binding, N-terminal domain"/>
    <property type="match status" value="1"/>
</dbReference>
<dbReference type="AlphaFoldDB" id="A0A942E8N2"/>